<dbReference type="AlphaFoldDB" id="A0AA36FUU3"/>
<proteinExistence type="predicted"/>
<evidence type="ECO:0000313" key="3">
    <source>
        <dbReference type="Proteomes" id="UP001177023"/>
    </source>
</evidence>
<sequence>MLFTLLRFLLARTYYHPPADSDDEDTGSAPATSGSPSRTSSSTSDLQVKPATKINTKEAKTPAPKKRVGTGLLVFDEFKALPIKLQHMLLARLTPLEWLTLITAMPKRYYIAADGAHAFPCQGIGEYLRNGVAIIRKGVDGTQQYYETCYVRQSKRNQHNEMQLLRLDRKHDRMMYIIEDKWWSNAEKKLQQLREEHNTLLFSNAHTDRFHRGQQPGPYPGQRADRFCDSSSATPESFRRGMEQCQAHSYSANMEVPAHHNSSLQLIQAIAEFERPLKRLDIAIGHSVDELHALCNVTAPEMHIRFFLVSDEERGSRSPADQLAYINAGRAVGKAWRELEMQRSWIRVVQDLSSEGRMYSKWQYHTSPSQQANVDKKRHLLCSEIRSFLDRYDQISRRELAIDMLAHTSKIRDDLELDVLELKLHWCVRAHSYIDAYRTGRIYENPTPAPWAINDPRRRT</sequence>
<evidence type="ECO:0000256" key="1">
    <source>
        <dbReference type="SAM" id="MobiDB-lite"/>
    </source>
</evidence>
<keyword evidence="3" id="KW-1185">Reference proteome</keyword>
<comment type="caution">
    <text evidence="2">The sequence shown here is derived from an EMBL/GenBank/DDBJ whole genome shotgun (WGS) entry which is preliminary data.</text>
</comment>
<feature type="region of interest" description="Disordered" evidence="1">
    <location>
        <begin position="18"/>
        <end position="63"/>
    </location>
</feature>
<name>A0AA36FUU3_9BILA</name>
<dbReference type="Proteomes" id="UP001177023">
    <property type="component" value="Unassembled WGS sequence"/>
</dbReference>
<organism evidence="2 3">
    <name type="scientific">Mesorhabditis spiculigera</name>
    <dbReference type="NCBI Taxonomy" id="96644"/>
    <lineage>
        <taxon>Eukaryota</taxon>
        <taxon>Metazoa</taxon>
        <taxon>Ecdysozoa</taxon>
        <taxon>Nematoda</taxon>
        <taxon>Chromadorea</taxon>
        <taxon>Rhabditida</taxon>
        <taxon>Rhabditina</taxon>
        <taxon>Rhabditomorpha</taxon>
        <taxon>Rhabditoidea</taxon>
        <taxon>Rhabditidae</taxon>
        <taxon>Mesorhabditinae</taxon>
        <taxon>Mesorhabditis</taxon>
    </lineage>
</organism>
<dbReference type="EMBL" id="CATQJA010001108">
    <property type="protein sequence ID" value="CAJ0565822.1"/>
    <property type="molecule type" value="Genomic_DNA"/>
</dbReference>
<accession>A0AA36FUU3</accession>
<evidence type="ECO:0000313" key="2">
    <source>
        <dbReference type="EMBL" id="CAJ0565822.1"/>
    </source>
</evidence>
<reference evidence="2" key="1">
    <citation type="submission" date="2023-06" db="EMBL/GenBank/DDBJ databases">
        <authorList>
            <person name="Delattre M."/>
        </authorList>
    </citation>
    <scope>NUCLEOTIDE SEQUENCE</scope>
    <source>
        <strain evidence="2">AF72</strain>
    </source>
</reference>
<gene>
    <name evidence="2" type="ORF">MSPICULIGERA_LOCUS4449</name>
</gene>
<protein>
    <submittedName>
        <fullName evidence="2">Uncharacterized protein</fullName>
    </submittedName>
</protein>
<feature type="compositionally biased region" description="Low complexity" evidence="1">
    <location>
        <begin position="27"/>
        <end position="44"/>
    </location>
</feature>
<feature type="non-terminal residue" evidence="2">
    <location>
        <position position="1"/>
    </location>
</feature>